<name>A0A2J7ZZM8_9CHLO</name>
<dbReference type="OrthoDB" id="550729at2759"/>
<organism evidence="1 2">
    <name type="scientific">Tetrabaena socialis</name>
    <dbReference type="NCBI Taxonomy" id="47790"/>
    <lineage>
        <taxon>Eukaryota</taxon>
        <taxon>Viridiplantae</taxon>
        <taxon>Chlorophyta</taxon>
        <taxon>core chlorophytes</taxon>
        <taxon>Chlorophyceae</taxon>
        <taxon>CS clade</taxon>
        <taxon>Chlamydomonadales</taxon>
        <taxon>Tetrabaenaceae</taxon>
        <taxon>Tetrabaena</taxon>
    </lineage>
</organism>
<reference evidence="1 2" key="1">
    <citation type="journal article" date="2017" name="Mol. Biol. Evol.">
        <title>The 4-celled Tetrabaena socialis nuclear genome reveals the essential components for genetic control of cell number at the origin of multicellularity in the volvocine lineage.</title>
        <authorList>
            <person name="Featherston J."/>
            <person name="Arakaki Y."/>
            <person name="Hanschen E.R."/>
            <person name="Ferris P.J."/>
            <person name="Michod R.E."/>
            <person name="Olson B.J.S.C."/>
            <person name="Nozaki H."/>
            <person name="Durand P.M."/>
        </authorList>
    </citation>
    <scope>NUCLEOTIDE SEQUENCE [LARGE SCALE GENOMIC DNA]</scope>
    <source>
        <strain evidence="1 2">NIES-571</strain>
    </source>
</reference>
<protein>
    <submittedName>
        <fullName evidence="1">Uncharacterized protein</fullName>
    </submittedName>
</protein>
<keyword evidence="2" id="KW-1185">Reference proteome</keyword>
<proteinExistence type="predicted"/>
<dbReference type="AlphaFoldDB" id="A0A2J7ZZM8"/>
<dbReference type="EMBL" id="PGGS01000285">
    <property type="protein sequence ID" value="PNH05706.1"/>
    <property type="molecule type" value="Genomic_DNA"/>
</dbReference>
<evidence type="ECO:0000313" key="2">
    <source>
        <dbReference type="Proteomes" id="UP000236333"/>
    </source>
</evidence>
<comment type="caution">
    <text evidence="1">The sequence shown here is derived from an EMBL/GenBank/DDBJ whole genome shotgun (WGS) entry which is preliminary data.</text>
</comment>
<accession>A0A2J7ZZM8</accession>
<evidence type="ECO:0000313" key="1">
    <source>
        <dbReference type="EMBL" id="PNH05706.1"/>
    </source>
</evidence>
<dbReference type="Proteomes" id="UP000236333">
    <property type="component" value="Unassembled WGS sequence"/>
</dbReference>
<sequence length="57" mass="6373">MALCEALADRHNWRSRRGGRLDVYRAANLILRSALAGRNGLSVAFLPPAPEQEQQQQ</sequence>
<gene>
    <name evidence="1" type="ORF">TSOC_008019</name>
</gene>